<proteinExistence type="predicted"/>
<sequence>MNKNIKDFNLDLKNSNKENGAHVEVGSRYACTPGSCWKYVCFTTTVK</sequence>
<organism evidence="1">
    <name type="scientific">Streptococcus equinus</name>
    <name type="common">Streptococcus bovis</name>
    <dbReference type="NCBI Taxonomy" id="1335"/>
    <lineage>
        <taxon>Bacteria</taxon>
        <taxon>Bacillati</taxon>
        <taxon>Bacillota</taxon>
        <taxon>Bacilli</taxon>
        <taxon>Lactobacillales</taxon>
        <taxon>Streptococcaceae</taxon>
        <taxon>Streptococcus</taxon>
    </lineage>
</organism>
<protein>
    <submittedName>
        <fullName evidence="1">Latibiotics</fullName>
    </submittedName>
</protein>
<dbReference type="EMBL" id="AB979178">
    <property type="protein sequence ID" value="BAP19019.1"/>
    <property type="molecule type" value="Genomic_DNA"/>
</dbReference>
<dbReference type="AlphaFoldDB" id="A0A083Z6P3"/>
<accession>A0A083Z6P3</accession>
<evidence type="ECO:0000313" key="1">
    <source>
        <dbReference type="EMBL" id="BAP19019.1"/>
    </source>
</evidence>
<reference evidence="1" key="1">
    <citation type="submission" date="2014-07" db="EMBL/GenBank/DDBJ databases">
        <title>Gene Cluster Analysis for the Biosynthesis of Bovicin HC5, a Lantibiotic produced by ruminal bacteria Streptococcus bovis HC5.</title>
        <authorList>
            <person name="Azevedo A.C."/>
            <person name="Barbosa A.A.T."/>
            <person name="Mantovani H.C."/>
        </authorList>
    </citation>
    <scope>NUCLEOTIDE SEQUENCE</scope>
    <source>
        <strain evidence="1">HC5</strain>
    </source>
</reference>
<name>A0A083Z6P3_STREI</name>
<dbReference type="RefSeq" id="WP_039690387.1">
    <property type="nucleotide sequence ID" value="NZ_JPGC01000001.1"/>
</dbReference>
<gene>
    <name evidence="1" type="primary">bvcA</name>
</gene>